<comment type="caution">
    <text evidence="2">The sequence shown here is derived from an EMBL/GenBank/DDBJ whole genome shotgun (WGS) entry which is preliminary data.</text>
</comment>
<gene>
    <name evidence="2" type="ORF">DNH61_11790</name>
</gene>
<feature type="region of interest" description="Disordered" evidence="1">
    <location>
        <begin position="192"/>
        <end position="215"/>
    </location>
</feature>
<evidence type="ECO:0000313" key="3">
    <source>
        <dbReference type="Proteomes" id="UP000249522"/>
    </source>
</evidence>
<sequence length="215" mass="23580">MNTWNAGQIMTAVRTINKMDVDYLGPDPSTQDQILFQFMNVALWKLARLCYNTEVSDTVNVTGDGIVPFTKGNAAIKDMYEPLRILQLVDGREIEVPKRYSDTAPIGWHCEAPNQPIDIRGITGQVKMKYIRYPRQVTQAADPVDCPESGYQTLIMEISSSVKYVKNFYAEAEAMGGAAKTGYAGITQAAISARGPSSGGQPPSYDDVQKARGGM</sequence>
<dbReference type="EMBL" id="QKRB01000044">
    <property type="protein sequence ID" value="PZD95235.1"/>
    <property type="molecule type" value="Genomic_DNA"/>
</dbReference>
<evidence type="ECO:0000256" key="1">
    <source>
        <dbReference type="SAM" id="MobiDB-lite"/>
    </source>
</evidence>
<keyword evidence="3" id="KW-1185">Reference proteome</keyword>
<reference evidence="2 3" key="1">
    <citation type="submission" date="2018-06" db="EMBL/GenBank/DDBJ databases">
        <title>Paenibacillus imtechensis sp. nov.</title>
        <authorList>
            <person name="Pinnaka A.K."/>
            <person name="Singh H."/>
            <person name="Kaur M."/>
        </authorList>
    </citation>
    <scope>NUCLEOTIDE SEQUENCE [LARGE SCALE GENOMIC DNA]</scope>
    <source>
        <strain evidence="2 3">SMB1</strain>
    </source>
</reference>
<evidence type="ECO:0000313" key="2">
    <source>
        <dbReference type="EMBL" id="PZD95235.1"/>
    </source>
</evidence>
<accession>A0A2W1LK02</accession>
<dbReference type="AlphaFoldDB" id="A0A2W1LK02"/>
<protein>
    <submittedName>
        <fullName evidence="2">Uncharacterized protein</fullName>
    </submittedName>
</protein>
<dbReference type="Proteomes" id="UP000249522">
    <property type="component" value="Unassembled WGS sequence"/>
</dbReference>
<organism evidence="2 3">
    <name type="scientific">Paenibacillus sambharensis</name>
    <dbReference type="NCBI Taxonomy" id="1803190"/>
    <lineage>
        <taxon>Bacteria</taxon>
        <taxon>Bacillati</taxon>
        <taxon>Bacillota</taxon>
        <taxon>Bacilli</taxon>
        <taxon>Bacillales</taxon>
        <taxon>Paenibacillaceae</taxon>
        <taxon>Paenibacillus</taxon>
    </lineage>
</organism>
<name>A0A2W1LK02_9BACL</name>
<dbReference type="RefSeq" id="WP_111146864.1">
    <property type="nucleotide sequence ID" value="NZ_QKRB01000044.1"/>
</dbReference>
<proteinExistence type="predicted"/>